<feature type="domain" description="Peptidoglycan binding-like" evidence="5">
    <location>
        <begin position="273"/>
        <end position="308"/>
    </location>
</feature>
<dbReference type="GO" id="GO:0016052">
    <property type="term" value="P:carbohydrate catabolic process"/>
    <property type="evidence" value="ECO:0007669"/>
    <property type="project" value="TreeGrafter"/>
</dbReference>
<dbReference type="STRING" id="1121291.SAMN02745134_00685"/>
<protein>
    <recommendedName>
        <fullName evidence="4">Lysozyme</fullName>
        <ecNumber evidence="4">3.2.1.17</ecNumber>
    </recommendedName>
</protein>
<dbReference type="EC" id="3.2.1.17" evidence="4"/>
<keyword evidence="2 4" id="KW-0378">Hydrolase</keyword>
<evidence type="ECO:0000256" key="4">
    <source>
        <dbReference type="RuleBase" id="RU361176"/>
    </source>
</evidence>
<dbReference type="OrthoDB" id="9800780at2"/>
<reference evidence="6 7" key="1">
    <citation type="submission" date="2017-04" db="EMBL/GenBank/DDBJ databases">
        <authorList>
            <person name="Afonso C.L."/>
            <person name="Miller P.J."/>
            <person name="Scott M.A."/>
            <person name="Spackman E."/>
            <person name="Goraichik I."/>
            <person name="Dimitrov K.M."/>
            <person name="Suarez D.L."/>
            <person name="Swayne D.E."/>
        </authorList>
    </citation>
    <scope>NUCLEOTIDE SEQUENCE [LARGE SCALE GENOMIC DNA]</scope>
    <source>
        <strain evidence="6 7">DSM 12555</strain>
    </source>
</reference>
<dbReference type="PANTHER" id="PTHR34135">
    <property type="entry name" value="LYSOZYME"/>
    <property type="match status" value="1"/>
</dbReference>
<evidence type="ECO:0000256" key="1">
    <source>
        <dbReference type="ARBA" id="ARBA00010646"/>
    </source>
</evidence>
<dbReference type="AlphaFoldDB" id="A0A1W1X4S9"/>
<name>A0A1W1X4S9_9CLOT</name>
<dbReference type="GO" id="GO:0016998">
    <property type="term" value="P:cell wall macromolecule catabolic process"/>
    <property type="evidence" value="ECO:0007669"/>
    <property type="project" value="InterPro"/>
</dbReference>
<keyword evidence="3 4" id="KW-0326">Glycosidase</keyword>
<dbReference type="SUPFAM" id="SSF47090">
    <property type="entry name" value="PGBD-like"/>
    <property type="match status" value="1"/>
</dbReference>
<dbReference type="PANTHER" id="PTHR34135:SF2">
    <property type="entry name" value="LYSOZYME"/>
    <property type="match status" value="1"/>
</dbReference>
<evidence type="ECO:0000256" key="3">
    <source>
        <dbReference type="ARBA" id="ARBA00023295"/>
    </source>
</evidence>
<evidence type="ECO:0000313" key="7">
    <source>
        <dbReference type="Proteomes" id="UP000192468"/>
    </source>
</evidence>
<dbReference type="SUPFAM" id="SSF51445">
    <property type="entry name" value="(Trans)glycosidases"/>
    <property type="match status" value="1"/>
</dbReference>
<keyword evidence="7" id="KW-1185">Reference proteome</keyword>
<dbReference type="Proteomes" id="UP000192468">
    <property type="component" value="Unassembled WGS sequence"/>
</dbReference>
<organism evidence="6 7">
    <name type="scientific">Clostridium acidisoli DSM 12555</name>
    <dbReference type="NCBI Taxonomy" id="1121291"/>
    <lineage>
        <taxon>Bacteria</taxon>
        <taxon>Bacillati</taxon>
        <taxon>Bacillota</taxon>
        <taxon>Clostridia</taxon>
        <taxon>Eubacteriales</taxon>
        <taxon>Clostridiaceae</taxon>
        <taxon>Clostridium</taxon>
    </lineage>
</organism>
<dbReference type="PROSITE" id="PS51904">
    <property type="entry name" value="GLYCOSYL_HYDROL_F25_2"/>
    <property type="match status" value="1"/>
</dbReference>
<comment type="catalytic activity">
    <reaction evidence="4">
        <text>Hydrolysis of (1-&gt;4)-beta-linkages between N-acetylmuramic acid and N-acetyl-D-glucosamine residues in a peptidoglycan and between N-acetyl-D-glucosamine residues in chitodextrins.</text>
        <dbReference type="EC" id="3.2.1.17"/>
    </reaction>
</comment>
<evidence type="ECO:0000313" key="6">
    <source>
        <dbReference type="EMBL" id="SMC18857.1"/>
    </source>
</evidence>
<dbReference type="InterPro" id="IPR002053">
    <property type="entry name" value="Glyco_hydro_25"/>
</dbReference>
<dbReference type="InterPro" id="IPR002477">
    <property type="entry name" value="Peptidoglycan-bd-like"/>
</dbReference>
<dbReference type="GO" id="GO:0003796">
    <property type="term" value="F:lysozyme activity"/>
    <property type="evidence" value="ECO:0007669"/>
    <property type="project" value="UniProtKB-EC"/>
</dbReference>
<dbReference type="Gene3D" id="3.20.20.80">
    <property type="entry name" value="Glycosidases"/>
    <property type="match status" value="1"/>
</dbReference>
<proteinExistence type="inferred from homology"/>
<dbReference type="InterPro" id="IPR018077">
    <property type="entry name" value="Glyco_hydro_fam25_subgr"/>
</dbReference>
<dbReference type="InterPro" id="IPR036366">
    <property type="entry name" value="PGBDSf"/>
</dbReference>
<dbReference type="RefSeq" id="WP_084113855.1">
    <property type="nucleotide sequence ID" value="NZ_FWXH01000002.1"/>
</dbReference>
<dbReference type="PROSITE" id="PS00953">
    <property type="entry name" value="GLYCOSYL_HYDROL_F25_1"/>
    <property type="match status" value="1"/>
</dbReference>
<accession>A0A1W1X4S9</accession>
<dbReference type="EMBL" id="FWXH01000002">
    <property type="protein sequence ID" value="SMC18857.1"/>
    <property type="molecule type" value="Genomic_DNA"/>
</dbReference>
<dbReference type="GO" id="GO:0009253">
    <property type="term" value="P:peptidoglycan catabolic process"/>
    <property type="evidence" value="ECO:0007669"/>
    <property type="project" value="InterPro"/>
</dbReference>
<dbReference type="InterPro" id="IPR017853">
    <property type="entry name" value="GH"/>
</dbReference>
<evidence type="ECO:0000259" key="5">
    <source>
        <dbReference type="Pfam" id="PF01471"/>
    </source>
</evidence>
<dbReference type="Pfam" id="PF01183">
    <property type="entry name" value="Glyco_hydro_25"/>
    <property type="match status" value="1"/>
</dbReference>
<dbReference type="SMART" id="SM00641">
    <property type="entry name" value="Glyco_25"/>
    <property type="match status" value="1"/>
</dbReference>
<dbReference type="InterPro" id="IPR036365">
    <property type="entry name" value="PGBD-like_sf"/>
</dbReference>
<dbReference type="InterPro" id="IPR008270">
    <property type="entry name" value="Glyco_hydro_25_AS"/>
</dbReference>
<comment type="similarity">
    <text evidence="1 4">Belongs to the glycosyl hydrolase 25 family.</text>
</comment>
<sequence>MRGIDVFSGQGDINFQKVKDAGIEIIYIKATEGLTYINPRLKSYYSGAKNVGLKIGFYHWLKANNPYAEAQHFLSTLSNFNADCKYVIDVEDTVFKYHVEDVSIRTRQICDYIKGVGKDPAIYASKNFYMENLNDMAKVYPLWVADYGVTSPNITNIGWQYSDSGQINGINTAVDLSEFSQGIFIGNTSNTPVQNITPSPDSNWWNGYNKIRTASLQTLLNGLGLRDENGNKLIVDGKAGSHTLKAAEKLPIAKIKGYHNDAYTDWLEVQLGQRPDHYYAAIMDSIVRNFQKTHNLTVDGEVGLQTLKEILKQP</sequence>
<evidence type="ECO:0000256" key="2">
    <source>
        <dbReference type="ARBA" id="ARBA00022801"/>
    </source>
</evidence>
<dbReference type="Gene3D" id="1.10.101.10">
    <property type="entry name" value="PGBD-like superfamily/PGBD"/>
    <property type="match status" value="1"/>
</dbReference>
<gene>
    <name evidence="6" type="ORF">SAMN02745134_00685</name>
</gene>
<dbReference type="Pfam" id="PF01471">
    <property type="entry name" value="PG_binding_1"/>
    <property type="match status" value="1"/>
</dbReference>